<protein>
    <recommendedName>
        <fullName evidence="8">FAD dependent oxidoreductase</fullName>
    </recommendedName>
</protein>
<dbReference type="Pfam" id="PF12831">
    <property type="entry name" value="FAD_oxidored"/>
    <property type="match status" value="3"/>
</dbReference>
<dbReference type="GO" id="GO:0016491">
    <property type="term" value="F:oxidoreductase activity"/>
    <property type="evidence" value="ECO:0007669"/>
    <property type="project" value="UniProtKB-KW"/>
</dbReference>
<comment type="caution">
    <text evidence="6">The sequence shown here is derived from an EMBL/GenBank/DDBJ whole genome shotgun (WGS) entry which is preliminary data.</text>
</comment>
<name>A0AB94IKF3_9BACI</name>
<evidence type="ECO:0000256" key="2">
    <source>
        <dbReference type="ARBA" id="ARBA00022723"/>
    </source>
</evidence>
<dbReference type="RefSeq" id="WP_024029545.1">
    <property type="nucleotide sequence ID" value="NZ_ALAN01000092.1"/>
</dbReference>
<keyword evidence="1" id="KW-0004">4Fe-4S</keyword>
<dbReference type="InterPro" id="IPR039650">
    <property type="entry name" value="HdrA-like"/>
</dbReference>
<evidence type="ECO:0000313" key="6">
    <source>
        <dbReference type="EMBL" id="ETI67514.1"/>
    </source>
</evidence>
<keyword evidence="4" id="KW-0408">Iron</keyword>
<dbReference type="GO" id="GO:0051539">
    <property type="term" value="F:4 iron, 4 sulfur cluster binding"/>
    <property type="evidence" value="ECO:0007669"/>
    <property type="project" value="UniProtKB-KW"/>
</dbReference>
<dbReference type="AlphaFoldDB" id="A0AB94IKF3"/>
<proteinExistence type="predicted"/>
<keyword evidence="2" id="KW-0479">Metal-binding</keyword>
<keyword evidence="7" id="KW-1185">Reference proteome</keyword>
<dbReference type="SUPFAM" id="SSF51905">
    <property type="entry name" value="FAD/NAD(P)-binding domain"/>
    <property type="match status" value="2"/>
</dbReference>
<gene>
    <name evidence="6" type="ORF">BAVI_16832</name>
</gene>
<dbReference type="PANTHER" id="PTHR43498">
    <property type="entry name" value="FERREDOXIN:COB-COM HETERODISULFIDE REDUCTASE SUBUNIT A"/>
    <property type="match status" value="1"/>
</dbReference>
<evidence type="ECO:0000256" key="5">
    <source>
        <dbReference type="ARBA" id="ARBA00023014"/>
    </source>
</evidence>
<evidence type="ECO:0000313" key="7">
    <source>
        <dbReference type="Proteomes" id="UP000018877"/>
    </source>
</evidence>
<sequence>MKNSLLPAGDIPILAEVDVVIIGGTFAGLAAALQFAKQGKQVMVIESRTFLGSELTAPLRPWIDSSQSATSELIEACVQTCGKTVQIGYSQTIVFQVDQLKIILEEELFAAGVQLLYASLPIAITHVDGDWNGLVIANKSGRQLICCHAIVDATETAITTFLTEDVLNSAKVRDKPYYKRVLEFTDVQEINKEELSVPVELSIKGNKVRLNPGYHENGHFYVEYQLYLTAENNLEGNRLREVKAQKVGIALAEYLLHHVPSFNKAMLSASSYELNGPYWDEDEKTSSPLQLERLAVNHPNVWSFYKDLYVYNNMNWLDPVQAASLAEQFAEIIRDLPKKNQVVRQQKGSVTKLDSEYEMRIPVDSIERRVDYAFVPEQEIFLSKTVEVLVAGGGSSGGAAAIVSAQEGMKTILVDLNPGLGGTGTFGGVDSYWFGKRHGYAERITKLVHDVQKRIKYKGHKWNIEAKKFALLDTADQLGIELLFNTITFGAITKGTRVCGSLVATKWGMCTVLADCVIDATGDGDLSAFAGAEFVYGSVRDHVVMWYSLAQYKTPGKLQNNFTSMVNVSDVQDYTRAILAGRRRWSVDVDGCHDHGIYVAPRESRHIIGDVVMNMSDQLLQRSWPDCINIHFSNHDMKGISEANWLHAGLIPPNLEIEIPYRMLLPKGLDGMLVVGKAVSATHDALPAIRMQSDLENLGGIAGLAAAMAVKENKYPRQIDCTALQERIVKEGLIPESILTRNIESIHYSDEQLVKLIESIEVNHPLYEYSNMRMNEIYQQRIPFVEICTVGKQIIPFLEKAYANAEGIRKVRIAQALAMYESKTGVPTLISEIMGLLKGDRLPKRTADILYVTMPPDHGAMPDVCYLLYSLGLTKDKRSIAVWQRVADLLNPSEEDFKDTMWGLFYYIHSICIGAERLADVKVIPVLEQLLRISSVNNQQCYQGFQADFFLERRAILELAIGRALARCASTIGYQVLINYLDDVRSLLSMQAHTELKRLTGLNLNKDKKAWSDWLETEKDKIIPQPYREQTDLVEGNETISRRIDL</sequence>
<keyword evidence="3" id="KW-0560">Oxidoreductase</keyword>
<dbReference type="InterPro" id="IPR036188">
    <property type="entry name" value="FAD/NAD-bd_sf"/>
</dbReference>
<evidence type="ECO:0008006" key="8">
    <source>
        <dbReference type="Google" id="ProtNLM"/>
    </source>
</evidence>
<keyword evidence="5" id="KW-0411">Iron-sulfur</keyword>
<dbReference type="EMBL" id="ALAN01000092">
    <property type="protein sequence ID" value="ETI67514.1"/>
    <property type="molecule type" value="Genomic_DNA"/>
</dbReference>
<evidence type="ECO:0000256" key="3">
    <source>
        <dbReference type="ARBA" id="ARBA00023002"/>
    </source>
</evidence>
<dbReference type="PANTHER" id="PTHR43498:SF1">
    <property type="entry name" value="COB--COM HETERODISULFIDE REDUCTASE IRON-SULFUR SUBUNIT A"/>
    <property type="match status" value="1"/>
</dbReference>
<dbReference type="Gene3D" id="3.50.50.60">
    <property type="entry name" value="FAD/NAD(P)-binding domain"/>
    <property type="match status" value="2"/>
</dbReference>
<dbReference type="Proteomes" id="UP000018877">
    <property type="component" value="Unassembled WGS sequence"/>
</dbReference>
<reference evidence="6 7" key="1">
    <citation type="journal article" date="2014" name="Environ. Microbiol.">
        <title>The nitrate-ammonifying and nosZ-carrying bacterium Bacillus vireti is a potent source and sink for nitric and nitrous oxide under high nitrate conditions.</title>
        <authorList>
            <person name="Mania D."/>
            <person name="Heylen K."/>
            <person name="van Spanning R.J."/>
            <person name="Frostegard A."/>
        </authorList>
    </citation>
    <scope>NUCLEOTIDE SEQUENCE [LARGE SCALE GENOMIC DNA]</scope>
    <source>
        <strain evidence="6 7">LMG 21834</strain>
    </source>
</reference>
<accession>A0AB94IKF3</accession>
<dbReference type="GO" id="GO:0046872">
    <property type="term" value="F:metal ion binding"/>
    <property type="evidence" value="ECO:0007669"/>
    <property type="project" value="UniProtKB-KW"/>
</dbReference>
<organism evidence="6 7">
    <name type="scientific">Neobacillus vireti LMG 21834</name>
    <dbReference type="NCBI Taxonomy" id="1131730"/>
    <lineage>
        <taxon>Bacteria</taxon>
        <taxon>Bacillati</taxon>
        <taxon>Bacillota</taxon>
        <taxon>Bacilli</taxon>
        <taxon>Bacillales</taxon>
        <taxon>Bacillaceae</taxon>
        <taxon>Neobacillus</taxon>
    </lineage>
</organism>
<evidence type="ECO:0000256" key="1">
    <source>
        <dbReference type="ARBA" id="ARBA00022485"/>
    </source>
</evidence>
<evidence type="ECO:0000256" key="4">
    <source>
        <dbReference type="ARBA" id="ARBA00023004"/>
    </source>
</evidence>